<keyword evidence="9" id="KW-1185">Reference proteome</keyword>
<feature type="binding site" evidence="6">
    <location>
        <position position="332"/>
    </location>
    <ligand>
        <name>Mg(2+)</name>
        <dbReference type="ChEBI" id="CHEBI:18420"/>
    </ligand>
</feature>
<keyword evidence="1 6" id="KW-0479">Metal-binding</keyword>
<evidence type="ECO:0000256" key="2">
    <source>
        <dbReference type="ARBA" id="ARBA00022741"/>
    </source>
</evidence>
<dbReference type="PANTHER" id="PTHR10218:SF360">
    <property type="entry name" value="GUANINE NUCLEOTIDE-BINDING PROTEIN SUBUNIT ALPHA HOMOLOG"/>
    <property type="match status" value="1"/>
</dbReference>
<reference evidence="8 9" key="1">
    <citation type="journal article" date="2018" name="Evol. Lett.">
        <title>Horizontal gene cluster transfer increased hallucinogenic mushroom diversity.</title>
        <authorList>
            <person name="Reynolds H.T."/>
            <person name="Vijayakumar V."/>
            <person name="Gluck-Thaler E."/>
            <person name="Korotkin H.B."/>
            <person name="Matheny P.B."/>
            <person name="Slot J.C."/>
        </authorList>
    </citation>
    <scope>NUCLEOTIDE SEQUENCE [LARGE SCALE GENOMIC DNA]</scope>
    <source>
        <strain evidence="8 9">2629</strain>
    </source>
</reference>
<dbReference type="SMART" id="SM00275">
    <property type="entry name" value="G_alpha"/>
    <property type="match status" value="1"/>
</dbReference>
<dbReference type="InterPro" id="IPR027417">
    <property type="entry name" value="P-loop_NTPase"/>
</dbReference>
<dbReference type="InterPro" id="IPR011025">
    <property type="entry name" value="GproteinA_insert"/>
</dbReference>
<keyword evidence="6" id="KW-0460">Magnesium</keyword>
<dbReference type="Gene3D" id="3.40.50.300">
    <property type="entry name" value="P-loop containing nucleotide triphosphate hydrolases"/>
    <property type="match status" value="2"/>
</dbReference>
<sequence>MGATDVDPFAIFHAAPPGETSLQRTQRLKQEAEAQRISDMIDEQLKAEKQALKKEKYTVRVLLLGQSESGALCFKFRKSTTLKNFRMRYARAAWDEERASWRAVIQLNLIRSIITIVEAIQDEMEAASGNPPSPTSRHANYASSSGESPTTSSFHHSSPSDGASQAGFSTLLTERHQLLKLRLGPLRRVETDLKRRLGEGAEEEQDGAAASMGPLDGSNGHRSQRREFSVRRLHDALQKGASVHKPSGRSVNGGSHTESDEDVTIDDATEIIASCRDDMRSLWCDESVRAVLKNRKIRLEDSAGFFLDDLDRIARRSYEPSDDDVLRARLRTLGVQEYRICFEPANTTVFSAGIGGDVGKTWLLYDVGGSRTMRHAWIPFFEDIQAIIFLAPVSCFDERLSEDSKVNRLEDSFMLWRSVTSSMLLSKATMILFLNKCDLLKKKLKSGVMVRQYLPSFGDRPNDTNTVVKYLREKFKEILKQQSPEQRAGYFYATSVIVCHFFQHLDFRFLSMRLIALLTFFLF</sequence>
<feature type="binding site" evidence="5">
    <location>
        <begin position="435"/>
        <end position="438"/>
    </location>
    <ligand>
        <name>GTP</name>
        <dbReference type="ChEBI" id="CHEBI:37565"/>
    </ligand>
</feature>
<dbReference type="GO" id="GO:0046872">
    <property type="term" value="F:metal ion binding"/>
    <property type="evidence" value="ECO:0007669"/>
    <property type="project" value="UniProtKB-KW"/>
</dbReference>
<dbReference type="EMBL" id="NHTK01000795">
    <property type="protein sequence ID" value="PPR05527.1"/>
    <property type="molecule type" value="Genomic_DNA"/>
</dbReference>
<evidence type="ECO:0000313" key="9">
    <source>
        <dbReference type="Proteomes" id="UP000284842"/>
    </source>
</evidence>
<organism evidence="8 9">
    <name type="scientific">Panaeolus cyanescens</name>
    <dbReference type="NCBI Taxonomy" id="181874"/>
    <lineage>
        <taxon>Eukaryota</taxon>
        <taxon>Fungi</taxon>
        <taxon>Dikarya</taxon>
        <taxon>Basidiomycota</taxon>
        <taxon>Agaricomycotina</taxon>
        <taxon>Agaricomycetes</taxon>
        <taxon>Agaricomycetidae</taxon>
        <taxon>Agaricales</taxon>
        <taxon>Agaricineae</taxon>
        <taxon>Galeropsidaceae</taxon>
        <taxon>Panaeolus</taxon>
    </lineage>
</organism>
<evidence type="ECO:0000256" key="4">
    <source>
        <dbReference type="ARBA" id="ARBA00023224"/>
    </source>
</evidence>
<proteinExistence type="predicted"/>
<accession>A0A409YR92</accession>
<dbReference type="OrthoDB" id="5817230at2759"/>
<dbReference type="GO" id="GO:0005525">
    <property type="term" value="F:GTP binding"/>
    <property type="evidence" value="ECO:0007669"/>
    <property type="project" value="UniProtKB-KW"/>
</dbReference>
<dbReference type="InParanoid" id="A0A409YR92"/>
<dbReference type="SUPFAM" id="SSF52540">
    <property type="entry name" value="P-loop containing nucleoside triphosphate hydrolases"/>
    <property type="match status" value="1"/>
</dbReference>
<protein>
    <recommendedName>
        <fullName evidence="10">G-alpha-domain-containing protein</fullName>
    </recommendedName>
</protein>
<evidence type="ECO:0000256" key="7">
    <source>
        <dbReference type="SAM" id="MobiDB-lite"/>
    </source>
</evidence>
<dbReference type="AlphaFoldDB" id="A0A409YR92"/>
<gene>
    <name evidence="8" type="ORF">CVT24_003270</name>
</gene>
<feature type="compositionally biased region" description="Low complexity" evidence="7">
    <location>
        <begin position="143"/>
        <end position="160"/>
    </location>
</feature>
<dbReference type="PANTHER" id="PTHR10218">
    <property type="entry name" value="GTP-BINDING PROTEIN ALPHA SUBUNIT"/>
    <property type="match status" value="1"/>
</dbReference>
<dbReference type="PROSITE" id="PS51882">
    <property type="entry name" value="G_ALPHA"/>
    <property type="match status" value="1"/>
</dbReference>
<feature type="binding site" evidence="5">
    <location>
        <begin position="301"/>
        <end position="302"/>
    </location>
    <ligand>
        <name>GTP</name>
        <dbReference type="ChEBI" id="CHEBI:37565"/>
    </ligand>
</feature>
<dbReference type="FunFam" id="3.40.50.300:FF:000692">
    <property type="entry name" value="Guanine nucleotide-binding protein subunit alpha"/>
    <property type="match status" value="1"/>
</dbReference>
<feature type="region of interest" description="Disordered" evidence="7">
    <location>
        <begin position="198"/>
        <end position="261"/>
    </location>
</feature>
<dbReference type="STRING" id="181874.A0A409YR92"/>
<keyword evidence="4" id="KW-0807">Transducer</keyword>
<dbReference type="GO" id="GO:0031683">
    <property type="term" value="F:G-protein beta/gamma-subunit complex binding"/>
    <property type="evidence" value="ECO:0007669"/>
    <property type="project" value="InterPro"/>
</dbReference>
<dbReference type="SUPFAM" id="SSF47895">
    <property type="entry name" value="Transducin (alpha subunit), insertion domain"/>
    <property type="match status" value="1"/>
</dbReference>
<dbReference type="GO" id="GO:0005834">
    <property type="term" value="C:heterotrimeric G-protein complex"/>
    <property type="evidence" value="ECO:0007669"/>
    <property type="project" value="TreeGrafter"/>
</dbReference>
<dbReference type="PRINTS" id="PR00318">
    <property type="entry name" value="GPROTEINA"/>
</dbReference>
<feature type="compositionally biased region" description="Basic and acidic residues" evidence="7">
    <location>
        <begin position="225"/>
        <end position="237"/>
    </location>
</feature>
<dbReference type="Gene3D" id="1.10.400.10">
    <property type="entry name" value="GI Alpha 1, domain 2-like"/>
    <property type="match status" value="1"/>
</dbReference>
<name>A0A409YR92_9AGAR</name>
<evidence type="ECO:0008006" key="10">
    <source>
        <dbReference type="Google" id="ProtNLM"/>
    </source>
</evidence>
<dbReference type="GO" id="GO:0003924">
    <property type="term" value="F:GTPase activity"/>
    <property type="evidence" value="ECO:0007669"/>
    <property type="project" value="InterPro"/>
</dbReference>
<dbReference type="Proteomes" id="UP000284842">
    <property type="component" value="Unassembled WGS sequence"/>
</dbReference>
<evidence type="ECO:0000256" key="3">
    <source>
        <dbReference type="ARBA" id="ARBA00023134"/>
    </source>
</evidence>
<evidence type="ECO:0000313" key="8">
    <source>
        <dbReference type="EMBL" id="PPR05527.1"/>
    </source>
</evidence>
<dbReference type="Pfam" id="PF00503">
    <property type="entry name" value="G-alpha"/>
    <property type="match status" value="1"/>
</dbReference>
<evidence type="ECO:0000256" key="5">
    <source>
        <dbReference type="PIRSR" id="PIRSR601019-1"/>
    </source>
</evidence>
<keyword evidence="3 5" id="KW-0342">GTP-binding</keyword>
<evidence type="ECO:0000256" key="6">
    <source>
        <dbReference type="PIRSR" id="PIRSR601019-2"/>
    </source>
</evidence>
<feature type="binding site" evidence="5">
    <location>
        <begin position="326"/>
        <end position="332"/>
    </location>
    <ligand>
        <name>GTP</name>
        <dbReference type="ChEBI" id="CHEBI:37565"/>
    </ligand>
</feature>
<comment type="caution">
    <text evidence="8">The sequence shown here is derived from an EMBL/GenBank/DDBJ whole genome shotgun (WGS) entry which is preliminary data.</text>
</comment>
<keyword evidence="2 5" id="KW-0547">Nucleotide-binding</keyword>
<dbReference type="InterPro" id="IPR001019">
    <property type="entry name" value="Gprotein_alpha_su"/>
</dbReference>
<dbReference type="GO" id="GO:0001664">
    <property type="term" value="F:G protein-coupled receptor binding"/>
    <property type="evidence" value="ECO:0007669"/>
    <property type="project" value="TreeGrafter"/>
</dbReference>
<dbReference type="GO" id="GO:0005737">
    <property type="term" value="C:cytoplasm"/>
    <property type="evidence" value="ECO:0007669"/>
    <property type="project" value="TreeGrafter"/>
</dbReference>
<evidence type="ECO:0000256" key="1">
    <source>
        <dbReference type="ARBA" id="ARBA00022723"/>
    </source>
</evidence>
<dbReference type="GO" id="GO:0007188">
    <property type="term" value="P:adenylate cyclase-modulating G protein-coupled receptor signaling pathway"/>
    <property type="evidence" value="ECO:0007669"/>
    <property type="project" value="TreeGrafter"/>
</dbReference>
<feature type="region of interest" description="Disordered" evidence="7">
    <location>
        <begin position="125"/>
        <end position="166"/>
    </location>
</feature>